<evidence type="ECO:0000256" key="5">
    <source>
        <dbReference type="ARBA" id="ARBA00023180"/>
    </source>
</evidence>
<name>A0A1E1WQF2_PECGO</name>
<evidence type="ECO:0000259" key="6">
    <source>
        <dbReference type="PROSITE" id="PS50940"/>
    </source>
</evidence>
<evidence type="ECO:0000256" key="1">
    <source>
        <dbReference type="ARBA" id="ARBA00022669"/>
    </source>
</evidence>
<evidence type="ECO:0000256" key="2">
    <source>
        <dbReference type="ARBA" id="ARBA00022729"/>
    </source>
</evidence>
<keyword evidence="3" id="KW-0677">Repeat</keyword>
<dbReference type="SUPFAM" id="SSF57625">
    <property type="entry name" value="Invertebrate chitin-binding proteins"/>
    <property type="match status" value="2"/>
</dbReference>
<keyword evidence="2" id="KW-0732">Signal</keyword>
<reference evidence="7" key="1">
    <citation type="submission" date="2015-09" db="EMBL/GenBank/DDBJ databases">
        <title>De novo assembly of Pectinophora gossypiella (Pink Bollworm) gut transcriptome.</title>
        <authorList>
            <person name="Tassone E.E."/>
        </authorList>
    </citation>
    <scope>NUCLEOTIDE SEQUENCE</scope>
</reference>
<keyword evidence="5" id="KW-0325">Glycoprotein</keyword>
<dbReference type="InterPro" id="IPR036508">
    <property type="entry name" value="Chitin-bd_dom_sf"/>
</dbReference>
<dbReference type="PROSITE" id="PS50940">
    <property type="entry name" value="CHIT_BIND_II"/>
    <property type="match status" value="2"/>
</dbReference>
<dbReference type="SMART" id="SM00494">
    <property type="entry name" value="ChtBD2"/>
    <property type="match status" value="2"/>
</dbReference>
<dbReference type="PANTHER" id="PTHR23301:SF0">
    <property type="entry name" value="CHITIN-BINDING TYPE-2 DOMAIN-CONTAINING PROTEIN-RELATED"/>
    <property type="match status" value="1"/>
</dbReference>
<evidence type="ECO:0000256" key="3">
    <source>
        <dbReference type="ARBA" id="ARBA00022737"/>
    </source>
</evidence>
<gene>
    <name evidence="7" type="ORF">g.16648</name>
</gene>
<dbReference type="Pfam" id="PF01607">
    <property type="entry name" value="CBM_14"/>
    <property type="match status" value="2"/>
</dbReference>
<dbReference type="PANTHER" id="PTHR23301">
    <property type="entry name" value="CHITIN BINDING PERITROPHIN-A"/>
    <property type="match status" value="1"/>
</dbReference>
<dbReference type="GO" id="GO:0008061">
    <property type="term" value="F:chitin binding"/>
    <property type="evidence" value="ECO:0007669"/>
    <property type="project" value="UniProtKB-KW"/>
</dbReference>
<feature type="domain" description="Chitin-binding type-2" evidence="6">
    <location>
        <begin position="10"/>
        <end position="68"/>
    </location>
</feature>
<dbReference type="EMBL" id="GDQN01001978">
    <property type="protein sequence ID" value="JAT89076.1"/>
    <property type="molecule type" value="Transcribed_RNA"/>
</dbReference>
<accession>A0A1E1WQF2</accession>
<keyword evidence="4" id="KW-1015">Disulfide bond</keyword>
<proteinExistence type="predicted"/>
<protein>
    <recommendedName>
        <fullName evidence="6">Chitin-binding type-2 domain-containing protein</fullName>
    </recommendedName>
</protein>
<feature type="non-terminal residue" evidence="7">
    <location>
        <position position="1"/>
    </location>
</feature>
<dbReference type="GO" id="GO:0005576">
    <property type="term" value="C:extracellular region"/>
    <property type="evidence" value="ECO:0007669"/>
    <property type="project" value="InterPro"/>
</dbReference>
<dbReference type="InterPro" id="IPR002557">
    <property type="entry name" value="Chitin-bd_dom"/>
</dbReference>
<evidence type="ECO:0000256" key="4">
    <source>
        <dbReference type="ARBA" id="ARBA00023157"/>
    </source>
</evidence>
<feature type="non-terminal residue" evidence="7">
    <location>
        <position position="147"/>
    </location>
</feature>
<sequence length="147" mass="16732">SVAPPDVTPDPSCPYPSDTITYDIDPSNCQRFFECYQGKRYGVVCPNNLYWNHVMNYCDDFEEVDCSRGRVTTVTPTYPTGPTPLPTCFYSESSVYYYDPTDCKKVYDCNKGTLYSETCPDGLYWNHIQNYCDDFDNVDCTRGGGTV</sequence>
<dbReference type="AlphaFoldDB" id="A0A1E1WQF2"/>
<keyword evidence="1" id="KW-0147">Chitin-binding</keyword>
<evidence type="ECO:0000313" key="7">
    <source>
        <dbReference type="EMBL" id="JAT89076.1"/>
    </source>
</evidence>
<dbReference type="InterPro" id="IPR051940">
    <property type="entry name" value="Chitin_bind-dev_reg"/>
</dbReference>
<organism evidence="7">
    <name type="scientific">Pectinophora gossypiella</name>
    <name type="common">Cotton pink bollworm</name>
    <name type="synonym">Depressaria gossypiella</name>
    <dbReference type="NCBI Taxonomy" id="13191"/>
    <lineage>
        <taxon>Eukaryota</taxon>
        <taxon>Metazoa</taxon>
        <taxon>Ecdysozoa</taxon>
        <taxon>Arthropoda</taxon>
        <taxon>Hexapoda</taxon>
        <taxon>Insecta</taxon>
        <taxon>Pterygota</taxon>
        <taxon>Neoptera</taxon>
        <taxon>Endopterygota</taxon>
        <taxon>Lepidoptera</taxon>
        <taxon>Glossata</taxon>
        <taxon>Ditrysia</taxon>
        <taxon>Gelechioidea</taxon>
        <taxon>Gelechiidae</taxon>
        <taxon>Apatetrinae</taxon>
        <taxon>Pectinophora</taxon>
    </lineage>
</organism>
<feature type="domain" description="Chitin-binding type-2" evidence="6">
    <location>
        <begin position="85"/>
        <end position="142"/>
    </location>
</feature>
<dbReference type="Gene3D" id="2.170.140.10">
    <property type="entry name" value="Chitin binding domain"/>
    <property type="match status" value="2"/>
</dbReference>